<evidence type="ECO:0000256" key="1">
    <source>
        <dbReference type="ARBA" id="ARBA00000085"/>
    </source>
</evidence>
<feature type="domain" description="PAS" evidence="16">
    <location>
        <begin position="451"/>
        <end position="520"/>
    </location>
</feature>
<dbReference type="InterPro" id="IPR033480">
    <property type="entry name" value="sCache_2"/>
</dbReference>
<feature type="modified residue" description="4-aspartylphosphate" evidence="11">
    <location>
        <position position="881"/>
    </location>
</feature>
<dbReference type="Pfam" id="PF08269">
    <property type="entry name" value="dCache_2"/>
    <property type="match status" value="1"/>
</dbReference>
<dbReference type="SMART" id="SM00304">
    <property type="entry name" value="HAMP"/>
    <property type="match status" value="1"/>
</dbReference>
<dbReference type="Proteomes" id="UP000324760">
    <property type="component" value="Chromosome"/>
</dbReference>
<dbReference type="CDD" id="cd00130">
    <property type="entry name" value="PAS"/>
    <property type="match status" value="1"/>
</dbReference>
<dbReference type="InterPro" id="IPR013656">
    <property type="entry name" value="PAS_4"/>
</dbReference>
<dbReference type="SMART" id="SM00387">
    <property type="entry name" value="HATPase_c"/>
    <property type="match status" value="1"/>
</dbReference>
<evidence type="ECO:0000256" key="13">
    <source>
        <dbReference type="SAM" id="Phobius"/>
    </source>
</evidence>
<dbReference type="EC" id="2.7.13.3" evidence="3"/>
<dbReference type="OrthoDB" id="9772100at2"/>
<keyword evidence="8" id="KW-0418">Kinase</keyword>
<dbReference type="Gene3D" id="3.30.450.20">
    <property type="entry name" value="PAS domain"/>
    <property type="match status" value="3"/>
</dbReference>
<dbReference type="CDD" id="cd06225">
    <property type="entry name" value="HAMP"/>
    <property type="match status" value="1"/>
</dbReference>
<evidence type="ECO:0000256" key="2">
    <source>
        <dbReference type="ARBA" id="ARBA00004651"/>
    </source>
</evidence>
<dbReference type="InterPro" id="IPR000700">
    <property type="entry name" value="PAS-assoc_C"/>
</dbReference>
<dbReference type="InterPro" id="IPR036097">
    <property type="entry name" value="HisK_dim/P_sf"/>
</dbReference>
<dbReference type="PROSITE" id="PS50885">
    <property type="entry name" value="HAMP"/>
    <property type="match status" value="1"/>
</dbReference>
<dbReference type="Pfam" id="PF02518">
    <property type="entry name" value="HATPase_c"/>
    <property type="match status" value="1"/>
</dbReference>
<comment type="catalytic activity">
    <reaction evidence="1">
        <text>ATP + protein L-histidine = ADP + protein N-phospho-L-histidine.</text>
        <dbReference type="EC" id="2.7.13.3"/>
    </reaction>
</comment>
<evidence type="ECO:0000256" key="12">
    <source>
        <dbReference type="SAM" id="Coils"/>
    </source>
</evidence>
<keyword evidence="4" id="KW-1003">Cell membrane</keyword>
<dbReference type="Gene3D" id="1.10.287.130">
    <property type="match status" value="1"/>
</dbReference>
<dbReference type="SUPFAM" id="SSF55874">
    <property type="entry name" value="ATPase domain of HSP90 chaperone/DNA topoisomerase II/histidine kinase"/>
    <property type="match status" value="1"/>
</dbReference>
<dbReference type="PROSITE" id="PS50113">
    <property type="entry name" value="PAC"/>
    <property type="match status" value="1"/>
</dbReference>
<evidence type="ECO:0000256" key="9">
    <source>
        <dbReference type="ARBA" id="ARBA00022989"/>
    </source>
</evidence>
<evidence type="ECO:0000256" key="4">
    <source>
        <dbReference type="ARBA" id="ARBA00022475"/>
    </source>
</evidence>
<dbReference type="PANTHER" id="PTHR43065">
    <property type="entry name" value="SENSOR HISTIDINE KINASE"/>
    <property type="match status" value="1"/>
</dbReference>
<dbReference type="GO" id="GO:0005886">
    <property type="term" value="C:plasma membrane"/>
    <property type="evidence" value="ECO:0007669"/>
    <property type="project" value="UniProtKB-SubCell"/>
</dbReference>
<dbReference type="PROSITE" id="PS50109">
    <property type="entry name" value="HIS_KIN"/>
    <property type="match status" value="1"/>
</dbReference>
<dbReference type="SUPFAM" id="SSF55785">
    <property type="entry name" value="PYP-like sensor domain (PAS domain)"/>
    <property type="match status" value="1"/>
</dbReference>
<protein>
    <recommendedName>
        <fullName evidence="3">histidine kinase</fullName>
        <ecNumber evidence="3">2.7.13.3</ecNumber>
    </recommendedName>
</protein>
<dbReference type="SMART" id="SM00388">
    <property type="entry name" value="HisKA"/>
    <property type="match status" value="1"/>
</dbReference>
<sequence length="958" mass="108401">MLLPSRLVQRFFPIVLILMLAIFSAVYFYSVPFIKEKVYEIERNSSRIALDNIFTLADRMYADTESFRQQAMESHKQRLKVVVSMAESYLDQVSRQVRDGELTNQQARRVVFEMIRRFKSQDGDYIWVASYDSRFLAHPDERFDGMDASDLENIEGVVVLPQIVQLAVSKGEGFYQYKWNRLEGDQQLDKLSYVKNYPQWGFVLGSGIYLDDVDQELEDKRNRAVEELRESFKALRVAKTGYLFIFDAKTNMLIHPNPNIDGTNIEDLLNPVTGKSIADDLIAVADTGKELYYKWDKPDDQGNYIHEKLSLVRYLKGFDWYICSSVYVDELKASSELLSERILTIALISMLVAIAMAFFFIYWVTNPIKQMADTALRVSRGELTASVGFRRDDELGILAQTFDDMVDRLRDNIQNLDEKVNNRTVELELTNQKLIETIKSRIEAQDALALIEERQRIILDLLPAQVAYVDHELIFRFVNSHYASYVGRDKQEIIGHALEQVSRHHYQTMLEQITQALSGQESTGEYSQWSDGQELITKRFLTPCRDNAGRVVGVLLVALDVTTEKHAEKKLLEAQRMSAVGHLAGGLAHDFNNLLSIIIGNLMAAADKYQGDQLLQGYLNPSVRAARRSADITSRLLAFSRRQPLAPLRCDIQTLIQETIELLRSSLPSHLELIYEPIEINHLPFVDPGRLEDALVNLVLNAKEAMPKGGKIRFYVEELSVTDELILMDETVVPGNYIRISVADEGTGFTAEAKRLAFEPFFTTRPGGAGTGLGLSMVYGFVKQSDGYIHVASEPGAGATVSLLLPSVYVASLSDERGVSSEISTDLKGKLALLVEDDDDVRQVVREMLISTGFNVIEASEAKEAIELIELLEDIYCLVSDVRLRGALNGFDIADCFRSYHQELPVVLMTGYAFDETLQRRAGNEYYVLRKPFDINELKEVFSVKYNNNSGASTDEPT</sequence>
<dbReference type="InterPro" id="IPR003660">
    <property type="entry name" value="HAMP_dom"/>
</dbReference>
<dbReference type="Pfam" id="PF08448">
    <property type="entry name" value="PAS_4"/>
    <property type="match status" value="1"/>
</dbReference>
<dbReference type="GO" id="GO:0000155">
    <property type="term" value="F:phosphorelay sensor kinase activity"/>
    <property type="evidence" value="ECO:0007669"/>
    <property type="project" value="InterPro"/>
</dbReference>
<dbReference type="SUPFAM" id="SSF47384">
    <property type="entry name" value="Homodimeric domain of signal transducing histidine kinase"/>
    <property type="match status" value="1"/>
</dbReference>
<dbReference type="InterPro" id="IPR001789">
    <property type="entry name" value="Sig_transdc_resp-reg_receiver"/>
</dbReference>
<dbReference type="InterPro" id="IPR004358">
    <property type="entry name" value="Sig_transdc_His_kin-like_C"/>
</dbReference>
<evidence type="ECO:0000259" key="17">
    <source>
        <dbReference type="PROSITE" id="PS50113"/>
    </source>
</evidence>
<dbReference type="SMART" id="SM01049">
    <property type="entry name" value="Cache_2"/>
    <property type="match status" value="2"/>
</dbReference>
<evidence type="ECO:0000259" key="18">
    <source>
        <dbReference type="PROSITE" id="PS50885"/>
    </source>
</evidence>
<evidence type="ECO:0000259" key="14">
    <source>
        <dbReference type="PROSITE" id="PS50109"/>
    </source>
</evidence>
<keyword evidence="12" id="KW-0175">Coiled coil</keyword>
<evidence type="ECO:0000256" key="11">
    <source>
        <dbReference type="PROSITE-ProRule" id="PRU00169"/>
    </source>
</evidence>
<dbReference type="Pfam" id="PF00672">
    <property type="entry name" value="HAMP"/>
    <property type="match status" value="1"/>
</dbReference>
<feature type="coiled-coil region" evidence="12">
    <location>
        <begin position="399"/>
        <end position="426"/>
    </location>
</feature>
<evidence type="ECO:0000313" key="19">
    <source>
        <dbReference type="EMBL" id="QEQ96828.1"/>
    </source>
</evidence>
<comment type="subcellular location">
    <subcellularLocation>
        <location evidence="2">Cell membrane</location>
        <topology evidence="2">Multi-pass membrane protein</topology>
    </subcellularLocation>
</comment>
<keyword evidence="20" id="KW-1185">Reference proteome</keyword>
<gene>
    <name evidence="19" type="ORF">F0U83_08900</name>
</gene>
<dbReference type="InterPro" id="IPR035965">
    <property type="entry name" value="PAS-like_dom_sf"/>
</dbReference>
<dbReference type="Gene3D" id="3.40.50.2300">
    <property type="match status" value="1"/>
</dbReference>
<dbReference type="PROSITE" id="PS50112">
    <property type="entry name" value="PAS"/>
    <property type="match status" value="1"/>
</dbReference>
<dbReference type="SUPFAM" id="SSF158472">
    <property type="entry name" value="HAMP domain-like"/>
    <property type="match status" value="1"/>
</dbReference>
<name>A0A5P1RB30_9GAMM</name>
<dbReference type="InterPro" id="IPR003594">
    <property type="entry name" value="HATPase_dom"/>
</dbReference>
<evidence type="ECO:0000259" key="15">
    <source>
        <dbReference type="PROSITE" id="PS50110"/>
    </source>
</evidence>
<feature type="domain" description="Histidine kinase" evidence="14">
    <location>
        <begin position="586"/>
        <end position="809"/>
    </location>
</feature>
<keyword evidence="6" id="KW-0808">Transferase</keyword>
<dbReference type="PROSITE" id="PS50110">
    <property type="entry name" value="RESPONSE_REGULATORY"/>
    <property type="match status" value="1"/>
</dbReference>
<dbReference type="InterPro" id="IPR011006">
    <property type="entry name" value="CheY-like_superfamily"/>
</dbReference>
<dbReference type="SUPFAM" id="SSF52172">
    <property type="entry name" value="CheY-like"/>
    <property type="match status" value="1"/>
</dbReference>
<dbReference type="PANTHER" id="PTHR43065:SF42">
    <property type="entry name" value="TWO-COMPONENT SENSOR PPRA"/>
    <property type="match status" value="1"/>
</dbReference>
<dbReference type="CDD" id="cd12912">
    <property type="entry name" value="PDC2_MCP_like"/>
    <property type="match status" value="1"/>
</dbReference>
<proteinExistence type="predicted"/>
<dbReference type="Gene3D" id="3.30.565.10">
    <property type="entry name" value="Histidine kinase-like ATPase, C-terminal domain"/>
    <property type="match status" value="1"/>
</dbReference>
<feature type="transmembrane region" description="Helical" evidence="13">
    <location>
        <begin position="12"/>
        <end position="34"/>
    </location>
</feature>
<feature type="domain" description="PAC" evidence="17">
    <location>
        <begin position="520"/>
        <end position="573"/>
    </location>
</feature>
<accession>A0A5P1RB30</accession>
<dbReference type="RefSeq" id="WP_138987438.1">
    <property type="nucleotide sequence ID" value="NZ_CP043869.1"/>
</dbReference>
<dbReference type="Pfam" id="PF00072">
    <property type="entry name" value="Response_reg"/>
    <property type="match status" value="1"/>
</dbReference>
<dbReference type="InterPro" id="IPR000014">
    <property type="entry name" value="PAS"/>
</dbReference>
<feature type="transmembrane region" description="Helical" evidence="13">
    <location>
        <begin position="342"/>
        <end position="364"/>
    </location>
</feature>
<dbReference type="InterPro" id="IPR005467">
    <property type="entry name" value="His_kinase_dom"/>
</dbReference>
<evidence type="ECO:0000259" key="16">
    <source>
        <dbReference type="PROSITE" id="PS50112"/>
    </source>
</evidence>
<evidence type="ECO:0000256" key="7">
    <source>
        <dbReference type="ARBA" id="ARBA00022692"/>
    </source>
</evidence>
<dbReference type="PRINTS" id="PR00344">
    <property type="entry name" value="BCTRLSENSOR"/>
</dbReference>
<keyword evidence="5 11" id="KW-0597">Phosphoprotein</keyword>
<dbReference type="EMBL" id="CP043869">
    <property type="protein sequence ID" value="QEQ96828.1"/>
    <property type="molecule type" value="Genomic_DNA"/>
</dbReference>
<dbReference type="Gene3D" id="6.10.340.10">
    <property type="match status" value="1"/>
</dbReference>
<organism evidence="19 20">
    <name type="scientific">Neptunomonas concharum</name>
    <dbReference type="NCBI Taxonomy" id="1031538"/>
    <lineage>
        <taxon>Bacteria</taxon>
        <taxon>Pseudomonadati</taxon>
        <taxon>Pseudomonadota</taxon>
        <taxon>Gammaproteobacteria</taxon>
        <taxon>Oceanospirillales</taxon>
        <taxon>Oceanospirillaceae</taxon>
        <taxon>Neptunomonas</taxon>
    </lineage>
</organism>
<dbReference type="SMART" id="SM00448">
    <property type="entry name" value="REC"/>
    <property type="match status" value="1"/>
</dbReference>
<keyword evidence="7 13" id="KW-0812">Transmembrane</keyword>
<keyword evidence="10 13" id="KW-0472">Membrane</keyword>
<evidence type="ECO:0000256" key="3">
    <source>
        <dbReference type="ARBA" id="ARBA00012438"/>
    </source>
</evidence>
<dbReference type="NCBIfam" id="TIGR00229">
    <property type="entry name" value="sensory_box"/>
    <property type="match status" value="1"/>
</dbReference>
<evidence type="ECO:0000313" key="20">
    <source>
        <dbReference type="Proteomes" id="UP000324760"/>
    </source>
</evidence>
<evidence type="ECO:0000256" key="8">
    <source>
        <dbReference type="ARBA" id="ARBA00022777"/>
    </source>
</evidence>
<dbReference type="AlphaFoldDB" id="A0A5P1RB30"/>
<feature type="domain" description="HAMP" evidence="18">
    <location>
        <begin position="362"/>
        <end position="414"/>
    </location>
</feature>
<evidence type="ECO:0000256" key="5">
    <source>
        <dbReference type="ARBA" id="ARBA00022553"/>
    </source>
</evidence>
<dbReference type="InterPro" id="IPR004010">
    <property type="entry name" value="Double_Cache_2"/>
</dbReference>
<feature type="domain" description="Response regulatory" evidence="15">
    <location>
        <begin position="831"/>
        <end position="946"/>
    </location>
</feature>
<dbReference type="InterPro" id="IPR003661">
    <property type="entry name" value="HisK_dim/P_dom"/>
</dbReference>
<keyword evidence="9 13" id="KW-1133">Transmembrane helix</keyword>
<dbReference type="CDD" id="cd00082">
    <property type="entry name" value="HisKA"/>
    <property type="match status" value="1"/>
</dbReference>
<dbReference type="InterPro" id="IPR036890">
    <property type="entry name" value="HATPase_C_sf"/>
</dbReference>
<reference evidence="19 20" key="1">
    <citation type="journal article" date="2019" name="Biochem. Eng. J.">
        <title>Metabolic engineering of the marine bacteria Neptunomonas concharum for the production of acetoin and meso-2,3-butanediol from acetate.</title>
        <authorList>
            <person name="Li W."/>
            <person name="Pu N."/>
            <person name="Liu C.-X."/>
            <person name="Yuan Q.-P."/>
            <person name="Li Z.-J."/>
        </authorList>
    </citation>
    <scope>NUCLEOTIDE SEQUENCE [LARGE SCALE GENOMIC DNA]</scope>
    <source>
        <strain evidence="19 20">JCM17730</strain>
    </source>
</reference>
<dbReference type="SMART" id="SM00091">
    <property type="entry name" value="PAS"/>
    <property type="match status" value="1"/>
</dbReference>
<evidence type="ECO:0000256" key="10">
    <source>
        <dbReference type="ARBA" id="ARBA00023136"/>
    </source>
</evidence>
<evidence type="ECO:0000256" key="6">
    <source>
        <dbReference type="ARBA" id="ARBA00022679"/>
    </source>
</evidence>
<dbReference type="KEGG" id="ncu:F0U83_08900"/>